<evidence type="ECO:0000313" key="7">
    <source>
        <dbReference type="EMBL" id="PQL91523.1"/>
    </source>
</evidence>
<evidence type="ECO:0000256" key="1">
    <source>
        <dbReference type="ARBA" id="ARBA00004167"/>
    </source>
</evidence>
<dbReference type="AlphaFoldDB" id="A0A2S8AAF0"/>
<dbReference type="SUPFAM" id="SSF140478">
    <property type="entry name" value="LemA-like"/>
    <property type="match status" value="1"/>
</dbReference>
<dbReference type="OrthoDB" id="9804152at2"/>
<evidence type="ECO:0000313" key="8">
    <source>
        <dbReference type="Proteomes" id="UP000238042"/>
    </source>
</evidence>
<protein>
    <submittedName>
        <fullName evidence="7">LemA family protein</fullName>
    </submittedName>
</protein>
<dbReference type="InterPro" id="IPR007156">
    <property type="entry name" value="MamQ_LemA"/>
</dbReference>
<gene>
    <name evidence="7" type="ORF">C4S77_06840</name>
</gene>
<keyword evidence="8" id="KW-1185">Reference proteome</keyword>
<evidence type="ECO:0000256" key="4">
    <source>
        <dbReference type="ARBA" id="ARBA00022989"/>
    </source>
</evidence>
<sequence length="209" mass="22991">MKSKGCLIGGGIFLILFLICIGIFFWGVSVNNNLVQLNNDVNLKWGNVESSYQRRADLIPNLVGTVNKATNYEKETLTDVINARAKATSVQIDPSNLSPEKLAEFQQAQSGLGSALSRLLVSIERYPDLKANQNILSLQNQLEGTENRIKIDRDNFNQSATTYNIKIQQFPSSIIAGLRGFKEKGLFKADSGAQKAPDVNTLLNGTDNK</sequence>
<dbReference type="Gene3D" id="1.20.1440.20">
    <property type="entry name" value="LemA-like domain"/>
    <property type="match status" value="1"/>
</dbReference>
<reference evidence="7 8" key="1">
    <citation type="submission" date="2018-02" db="EMBL/GenBank/DDBJ databases">
        <title>Genome sequences of Apibacter spp., gut symbionts of Asian honey bees.</title>
        <authorList>
            <person name="Kwong W.K."/>
            <person name="Steele M.I."/>
            <person name="Moran N.A."/>
        </authorList>
    </citation>
    <scope>NUCLEOTIDE SEQUENCE [LARGE SCALE GENOMIC DNA]</scope>
    <source>
        <strain evidence="8">wkB301</strain>
    </source>
</reference>
<dbReference type="InterPro" id="IPR023353">
    <property type="entry name" value="LemA-like_dom_sf"/>
</dbReference>
<proteinExistence type="inferred from homology"/>
<comment type="caution">
    <text evidence="7">The sequence shown here is derived from an EMBL/GenBank/DDBJ whole genome shotgun (WGS) entry which is preliminary data.</text>
</comment>
<comment type="similarity">
    <text evidence="2">Belongs to the LemA family.</text>
</comment>
<accession>A0A2S8AAF0</accession>
<keyword evidence="4 6" id="KW-1133">Transmembrane helix</keyword>
<dbReference type="RefSeq" id="WP_105246934.1">
    <property type="nucleotide sequence ID" value="NZ_PSZM01000040.1"/>
</dbReference>
<dbReference type="EMBL" id="PSZM01000040">
    <property type="protein sequence ID" value="PQL91523.1"/>
    <property type="molecule type" value="Genomic_DNA"/>
</dbReference>
<feature type="transmembrane region" description="Helical" evidence="6">
    <location>
        <begin position="7"/>
        <end position="28"/>
    </location>
</feature>
<evidence type="ECO:0000256" key="6">
    <source>
        <dbReference type="SAM" id="Phobius"/>
    </source>
</evidence>
<dbReference type="Pfam" id="PF04011">
    <property type="entry name" value="LemA"/>
    <property type="match status" value="1"/>
</dbReference>
<keyword evidence="3 6" id="KW-0812">Transmembrane</keyword>
<evidence type="ECO:0000256" key="5">
    <source>
        <dbReference type="ARBA" id="ARBA00023136"/>
    </source>
</evidence>
<evidence type="ECO:0000256" key="3">
    <source>
        <dbReference type="ARBA" id="ARBA00022692"/>
    </source>
</evidence>
<organism evidence="7 8">
    <name type="scientific">Apibacter adventoris</name>
    <dbReference type="NCBI Taxonomy" id="1679466"/>
    <lineage>
        <taxon>Bacteria</taxon>
        <taxon>Pseudomonadati</taxon>
        <taxon>Bacteroidota</taxon>
        <taxon>Flavobacteriia</taxon>
        <taxon>Flavobacteriales</taxon>
        <taxon>Weeksellaceae</taxon>
        <taxon>Apibacter</taxon>
    </lineage>
</organism>
<dbReference type="GO" id="GO:0016020">
    <property type="term" value="C:membrane"/>
    <property type="evidence" value="ECO:0007669"/>
    <property type="project" value="UniProtKB-SubCell"/>
</dbReference>
<dbReference type="PANTHER" id="PTHR34478:SF2">
    <property type="entry name" value="MEMBRANE PROTEIN"/>
    <property type="match status" value="1"/>
</dbReference>
<keyword evidence="5 6" id="KW-0472">Membrane</keyword>
<name>A0A2S8AAF0_9FLAO</name>
<evidence type="ECO:0000256" key="2">
    <source>
        <dbReference type="ARBA" id="ARBA00008854"/>
    </source>
</evidence>
<comment type="subcellular location">
    <subcellularLocation>
        <location evidence="1">Membrane</location>
        <topology evidence="1">Single-pass membrane protein</topology>
    </subcellularLocation>
</comment>
<dbReference type="PANTHER" id="PTHR34478">
    <property type="entry name" value="PROTEIN LEMA"/>
    <property type="match status" value="1"/>
</dbReference>
<dbReference type="Proteomes" id="UP000238042">
    <property type="component" value="Unassembled WGS sequence"/>
</dbReference>